<gene>
    <name evidence="10" type="ORF">GGR17_002207</name>
</gene>
<dbReference type="PANTHER" id="PTHR10196:SF69">
    <property type="entry name" value="GLYCEROL KINASE"/>
    <property type="match status" value="1"/>
</dbReference>
<evidence type="ECO:0000256" key="7">
    <source>
        <dbReference type="RuleBase" id="RU003733"/>
    </source>
</evidence>
<dbReference type="EMBL" id="JACIEQ010000002">
    <property type="protein sequence ID" value="MBB4022398.1"/>
    <property type="molecule type" value="Genomic_DNA"/>
</dbReference>
<dbReference type="RefSeq" id="WP_054539018.1">
    <property type="nucleotide sequence ID" value="NZ_JACIEQ010000002.1"/>
</dbReference>
<evidence type="ECO:0000256" key="5">
    <source>
        <dbReference type="ARBA" id="ARBA00022840"/>
    </source>
</evidence>
<evidence type="ECO:0000256" key="2">
    <source>
        <dbReference type="ARBA" id="ARBA00022679"/>
    </source>
</evidence>
<dbReference type="Pfam" id="PF02782">
    <property type="entry name" value="FGGY_C"/>
    <property type="match status" value="1"/>
</dbReference>
<evidence type="ECO:0000313" key="10">
    <source>
        <dbReference type="EMBL" id="MBB4022398.1"/>
    </source>
</evidence>
<dbReference type="PANTHER" id="PTHR10196">
    <property type="entry name" value="SUGAR KINASE"/>
    <property type="match status" value="1"/>
</dbReference>
<keyword evidence="2 7" id="KW-0808">Transferase</keyword>
<comment type="similarity">
    <text evidence="1 7">Belongs to the FGGY kinase family.</text>
</comment>
<dbReference type="PROSITE" id="PS00445">
    <property type="entry name" value="FGGY_KINASES_2"/>
    <property type="match status" value="1"/>
</dbReference>
<dbReference type="InterPro" id="IPR043129">
    <property type="entry name" value="ATPase_NBD"/>
</dbReference>
<feature type="domain" description="Carbohydrate kinase FGGY C-terminal" evidence="9">
    <location>
        <begin position="249"/>
        <end position="436"/>
    </location>
</feature>
<keyword evidence="4 7" id="KW-0418">Kinase</keyword>
<accession>A0A840CFY3</accession>
<keyword evidence="11" id="KW-1185">Reference proteome</keyword>
<evidence type="ECO:0000256" key="3">
    <source>
        <dbReference type="ARBA" id="ARBA00022741"/>
    </source>
</evidence>
<evidence type="ECO:0000256" key="1">
    <source>
        <dbReference type="ARBA" id="ARBA00009156"/>
    </source>
</evidence>
<dbReference type="GO" id="GO:0005829">
    <property type="term" value="C:cytosol"/>
    <property type="evidence" value="ECO:0007669"/>
    <property type="project" value="TreeGrafter"/>
</dbReference>
<evidence type="ECO:0000256" key="6">
    <source>
        <dbReference type="ARBA" id="ARBA00043149"/>
    </source>
</evidence>
<protein>
    <recommendedName>
        <fullName evidence="6">ATP:glycerol 3-phosphotransferase</fullName>
    </recommendedName>
</protein>
<proteinExistence type="inferred from homology"/>
<dbReference type="Pfam" id="PF00370">
    <property type="entry name" value="FGGY_N"/>
    <property type="match status" value="1"/>
</dbReference>
<keyword evidence="5" id="KW-0067">ATP-binding</keyword>
<dbReference type="InterPro" id="IPR000577">
    <property type="entry name" value="Carb_kinase_FGGY"/>
</dbReference>
<evidence type="ECO:0000259" key="9">
    <source>
        <dbReference type="Pfam" id="PF02782"/>
    </source>
</evidence>
<sequence length="483" mass="50272">MKALAIDQGTTSTRALLVDAAGRITPLLGLPHRQSYPRPGWVEHDPEELIANLRACLDAADGIADLAAVGLANQGESCLAWDSHTGRALGPVIVWQDDRTRDHIEDLRRAGAEPLVRDRAGLPLDAYFSASKLGWIMREIPQAATLAAQGRLRLGTTDAFFRDRLTGRFETDVATASRTALMNLATCTWDTELCALFGVPPEALPAIGPTTGALGALACGARAVPLTASIVDQQASLHGHGCRDAGDTKITFGTGAFALSVSGPALHRPEDGPLPTVAWQKAGAAPVYALDGGVYAASAAVNWARGLGLFADFAEIDDFTTPPAIGRGLVFVPALAGLACPHWDRRARGAWMGLSLDTGPRDMMQAVLEGVAFRTAQVVAAIARHQPVGAPIPIDGGMTANRYFCQFLADTLGRELIVSDAPELTAVGAATLAAEAAGQPVAANATGRRITPRAQPPGFGHAFDAACAMVRGFGAGGTGEDAS</sequence>
<dbReference type="InterPro" id="IPR018483">
    <property type="entry name" value="Carb_kinase_FGGY_CS"/>
</dbReference>
<dbReference type="Gene3D" id="3.30.420.40">
    <property type="match status" value="2"/>
</dbReference>
<dbReference type="PIRSF" id="PIRSF000538">
    <property type="entry name" value="GlpK"/>
    <property type="match status" value="1"/>
</dbReference>
<keyword evidence="3" id="KW-0547">Nucleotide-binding</keyword>
<dbReference type="GO" id="GO:0019563">
    <property type="term" value="P:glycerol catabolic process"/>
    <property type="evidence" value="ECO:0007669"/>
    <property type="project" value="TreeGrafter"/>
</dbReference>
<dbReference type="Proteomes" id="UP000585681">
    <property type="component" value="Unassembled WGS sequence"/>
</dbReference>
<evidence type="ECO:0000259" key="8">
    <source>
        <dbReference type="Pfam" id="PF00370"/>
    </source>
</evidence>
<dbReference type="AlphaFoldDB" id="A0A840CFY3"/>
<name>A0A840CFY3_9RHOB</name>
<feature type="domain" description="Carbohydrate kinase FGGY N-terminal" evidence="8">
    <location>
        <begin position="4"/>
        <end position="236"/>
    </location>
</feature>
<dbReference type="GO" id="GO:0005524">
    <property type="term" value="F:ATP binding"/>
    <property type="evidence" value="ECO:0007669"/>
    <property type="project" value="UniProtKB-KW"/>
</dbReference>
<organism evidence="10 11">
    <name type="scientific">Actibacterium naphthalenivorans</name>
    <dbReference type="NCBI Taxonomy" id="1614693"/>
    <lineage>
        <taxon>Bacteria</taxon>
        <taxon>Pseudomonadati</taxon>
        <taxon>Pseudomonadota</taxon>
        <taxon>Alphaproteobacteria</taxon>
        <taxon>Rhodobacterales</taxon>
        <taxon>Roseobacteraceae</taxon>
        <taxon>Actibacterium</taxon>
    </lineage>
</organism>
<evidence type="ECO:0000256" key="4">
    <source>
        <dbReference type="ARBA" id="ARBA00022777"/>
    </source>
</evidence>
<dbReference type="InterPro" id="IPR018485">
    <property type="entry name" value="FGGY_C"/>
</dbReference>
<evidence type="ECO:0000313" key="11">
    <source>
        <dbReference type="Proteomes" id="UP000585681"/>
    </source>
</evidence>
<comment type="caution">
    <text evidence="10">The sequence shown here is derived from an EMBL/GenBank/DDBJ whole genome shotgun (WGS) entry which is preliminary data.</text>
</comment>
<dbReference type="SUPFAM" id="SSF53067">
    <property type="entry name" value="Actin-like ATPase domain"/>
    <property type="match status" value="2"/>
</dbReference>
<reference evidence="10" key="1">
    <citation type="submission" date="2020-08" db="EMBL/GenBank/DDBJ databases">
        <title>Genomic Encyclopedia of Type Strains, Phase IV (KMG-IV): sequencing the most valuable type-strain genomes for metagenomic binning, comparative biology and taxonomic classification.</title>
        <authorList>
            <person name="Goeker M."/>
        </authorList>
    </citation>
    <scope>NUCLEOTIDE SEQUENCE [LARGE SCALE GENOMIC DNA]</scope>
    <source>
        <strain evidence="10">DSM 105040</strain>
    </source>
</reference>
<dbReference type="GO" id="GO:0004370">
    <property type="term" value="F:glycerol kinase activity"/>
    <property type="evidence" value="ECO:0007669"/>
    <property type="project" value="TreeGrafter"/>
</dbReference>
<dbReference type="InterPro" id="IPR018484">
    <property type="entry name" value="FGGY_N"/>
</dbReference>